<evidence type="ECO:0000259" key="2">
    <source>
        <dbReference type="Pfam" id="PF01035"/>
    </source>
</evidence>
<gene>
    <name evidence="3" type="ORF">EV659_11373</name>
</gene>
<dbReference type="CDD" id="cd06445">
    <property type="entry name" value="ATase"/>
    <property type="match status" value="1"/>
</dbReference>
<sequence length="135" mass="14735">MIDRLPQAPHGATDTTGASVPARRYALVRALVAEIPAGRVASYGQIAAMLPGLTARQVGYALSGRRDPVPHALPWHRVVNARGAVSPHAGAADQRRRLEAEGIAFDRRDRLDWSRHRWAGPGHVWFIARGLAPDR</sequence>
<dbReference type="RefSeq" id="WP_200287926.1">
    <property type="nucleotide sequence ID" value="NZ_JACIGF010000013.1"/>
</dbReference>
<protein>
    <submittedName>
        <fullName evidence="3">Methylated-DNA-protein-cysteine methyltransferase-like protein</fullName>
    </submittedName>
</protein>
<comment type="caution">
    <text evidence="3">The sequence shown here is derived from an EMBL/GenBank/DDBJ whole genome shotgun (WGS) entry which is preliminary data.</text>
</comment>
<dbReference type="Pfam" id="PF01035">
    <property type="entry name" value="DNA_binding_1"/>
    <property type="match status" value="1"/>
</dbReference>
<evidence type="ECO:0000256" key="1">
    <source>
        <dbReference type="ARBA" id="ARBA00022763"/>
    </source>
</evidence>
<keyword evidence="4" id="KW-1185">Reference proteome</keyword>
<keyword evidence="3" id="KW-0808">Transferase</keyword>
<dbReference type="InParanoid" id="A0A4R2P7B0"/>
<name>A0A4R2P7B0_RHOSA</name>
<dbReference type="PANTHER" id="PTHR42942">
    <property type="entry name" value="6-O-METHYLGUANINE DNA METHYLTRANSFERASE"/>
    <property type="match status" value="1"/>
</dbReference>
<dbReference type="InterPro" id="IPR014048">
    <property type="entry name" value="MethylDNA_cys_MeTrfase_DNA-bd"/>
</dbReference>
<dbReference type="PANTHER" id="PTHR42942:SF1">
    <property type="entry name" value="ALKYLTRANSFERASE-LIKE PROTEIN 1"/>
    <property type="match status" value="1"/>
</dbReference>
<organism evidence="3 4">
    <name type="scientific">Rhodothalassium salexigens DSM 2132</name>
    <dbReference type="NCBI Taxonomy" id="1188247"/>
    <lineage>
        <taxon>Bacteria</taxon>
        <taxon>Pseudomonadati</taxon>
        <taxon>Pseudomonadota</taxon>
        <taxon>Alphaproteobacteria</taxon>
        <taxon>Rhodothalassiales</taxon>
        <taxon>Rhodothalassiaceae</taxon>
        <taxon>Rhodothalassium</taxon>
    </lineage>
</organism>
<evidence type="ECO:0000313" key="4">
    <source>
        <dbReference type="Proteomes" id="UP000295399"/>
    </source>
</evidence>
<dbReference type="GO" id="GO:0008168">
    <property type="term" value="F:methyltransferase activity"/>
    <property type="evidence" value="ECO:0007669"/>
    <property type="project" value="UniProtKB-KW"/>
</dbReference>
<keyword evidence="3" id="KW-0489">Methyltransferase</keyword>
<dbReference type="InterPro" id="IPR052520">
    <property type="entry name" value="ATL_DNA_repair"/>
</dbReference>
<dbReference type="InterPro" id="IPR036388">
    <property type="entry name" value="WH-like_DNA-bd_sf"/>
</dbReference>
<dbReference type="EMBL" id="SLXO01000013">
    <property type="protein sequence ID" value="TCP30820.1"/>
    <property type="molecule type" value="Genomic_DNA"/>
</dbReference>
<reference evidence="3 4" key="1">
    <citation type="submission" date="2019-03" db="EMBL/GenBank/DDBJ databases">
        <title>Genomic Encyclopedia of Type Strains, Phase IV (KMG-IV): sequencing the most valuable type-strain genomes for metagenomic binning, comparative biology and taxonomic classification.</title>
        <authorList>
            <person name="Goeker M."/>
        </authorList>
    </citation>
    <scope>NUCLEOTIDE SEQUENCE [LARGE SCALE GENOMIC DNA]</scope>
    <source>
        <strain evidence="3 4">DSM 2132</strain>
    </source>
</reference>
<keyword evidence="1" id="KW-0227">DNA damage</keyword>
<dbReference type="FunCoup" id="A0A4R2P7B0">
    <property type="interactions" value="74"/>
</dbReference>
<dbReference type="AlphaFoldDB" id="A0A4R2P7B0"/>
<feature type="domain" description="Methylated-DNA-[protein]-cysteine S-methyltransferase DNA binding" evidence="2">
    <location>
        <begin position="28"/>
        <end position="103"/>
    </location>
</feature>
<accession>A0A4R2P7B0</accession>
<dbReference type="InterPro" id="IPR036217">
    <property type="entry name" value="MethylDNA_cys_MeTrfase_DNAb"/>
</dbReference>
<proteinExistence type="predicted"/>
<dbReference type="SUPFAM" id="SSF46767">
    <property type="entry name" value="Methylated DNA-protein cysteine methyltransferase, C-terminal domain"/>
    <property type="match status" value="1"/>
</dbReference>
<evidence type="ECO:0000313" key="3">
    <source>
        <dbReference type="EMBL" id="TCP30820.1"/>
    </source>
</evidence>
<dbReference type="GO" id="GO:0032259">
    <property type="term" value="P:methylation"/>
    <property type="evidence" value="ECO:0007669"/>
    <property type="project" value="UniProtKB-KW"/>
</dbReference>
<dbReference type="Gene3D" id="1.10.10.10">
    <property type="entry name" value="Winged helix-like DNA-binding domain superfamily/Winged helix DNA-binding domain"/>
    <property type="match status" value="1"/>
</dbReference>
<dbReference type="GO" id="GO:0006281">
    <property type="term" value="P:DNA repair"/>
    <property type="evidence" value="ECO:0007669"/>
    <property type="project" value="InterPro"/>
</dbReference>
<dbReference type="Proteomes" id="UP000295399">
    <property type="component" value="Unassembled WGS sequence"/>
</dbReference>